<dbReference type="AlphaFoldDB" id="A0A814ITS0"/>
<evidence type="ECO:0000256" key="1">
    <source>
        <dbReference type="SAM" id="Coils"/>
    </source>
</evidence>
<sequence>MNKFENWTRKGTNCEIMELTERADELKKLSEEIKQQMALVKIVEVKNEQKRIQDKRTKPLIDSLEIGSTVFIKNEGILGKLEARYSGPYSIS</sequence>
<protein>
    <submittedName>
        <fullName evidence="2">Uncharacterized protein</fullName>
    </submittedName>
</protein>
<name>A0A814ITS0_9BILA</name>
<evidence type="ECO:0000313" key="3">
    <source>
        <dbReference type="Proteomes" id="UP000663879"/>
    </source>
</evidence>
<evidence type="ECO:0000313" key="2">
    <source>
        <dbReference type="EMBL" id="CAF1027095.1"/>
    </source>
</evidence>
<reference evidence="2" key="1">
    <citation type="submission" date="2021-02" db="EMBL/GenBank/DDBJ databases">
        <authorList>
            <person name="Nowell W R."/>
        </authorList>
    </citation>
    <scope>NUCLEOTIDE SEQUENCE</scope>
    <source>
        <strain evidence="2">Ploen Becks lab</strain>
    </source>
</reference>
<organism evidence="2 3">
    <name type="scientific">Brachionus calyciflorus</name>
    <dbReference type="NCBI Taxonomy" id="104777"/>
    <lineage>
        <taxon>Eukaryota</taxon>
        <taxon>Metazoa</taxon>
        <taxon>Spiralia</taxon>
        <taxon>Gnathifera</taxon>
        <taxon>Rotifera</taxon>
        <taxon>Eurotatoria</taxon>
        <taxon>Monogononta</taxon>
        <taxon>Pseudotrocha</taxon>
        <taxon>Ploima</taxon>
        <taxon>Brachionidae</taxon>
        <taxon>Brachionus</taxon>
    </lineage>
</organism>
<proteinExistence type="predicted"/>
<dbReference type="EMBL" id="CAJNOC010004592">
    <property type="protein sequence ID" value="CAF1027095.1"/>
    <property type="molecule type" value="Genomic_DNA"/>
</dbReference>
<dbReference type="OrthoDB" id="2285631at2759"/>
<dbReference type="Proteomes" id="UP000663879">
    <property type="component" value="Unassembled WGS sequence"/>
</dbReference>
<feature type="coiled-coil region" evidence="1">
    <location>
        <begin position="9"/>
        <end position="46"/>
    </location>
</feature>
<accession>A0A814ITS0</accession>
<gene>
    <name evidence="2" type="ORF">OXX778_LOCUS17671</name>
</gene>
<keyword evidence="3" id="KW-1185">Reference proteome</keyword>
<comment type="caution">
    <text evidence="2">The sequence shown here is derived from an EMBL/GenBank/DDBJ whole genome shotgun (WGS) entry which is preliminary data.</text>
</comment>
<keyword evidence="1" id="KW-0175">Coiled coil</keyword>